<reference evidence="3" key="1">
    <citation type="journal article" date="2014" name="Int. J. Syst. Evol. Microbiol.">
        <title>Complete genome sequence of Corynebacterium casei LMG S-19264T (=DSM 44701T), isolated from a smear-ripened cheese.</title>
        <authorList>
            <consortium name="US DOE Joint Genome Institute (JGI-PGF)"/>
            <person name="Walter F."/>
            <person name="Albersmeier A."/>
            <person name="Kalinowski J."/>
            <person name="Ruckert C."/>
        </authorList>
    </citation>
    <scope>NUCLEOTIDE SEQUENCE</scope>
    <source>
        <strain evidence="3">JCM 4633</strain>
    </source>
</reference>
<comment type="caution">
    <text evidence="3">The sequence shown here is derived from an EMBL/GenBank/DDBJ whole genome shotgun (WGS) entry which is preliminary data.</text>
</comment>
<dbReference type="Proteomes" id="UP000646244">
    <property type="component" value="Unassembled WGS sequence"/>
</dbReference>
<dbReference type="AlphaFoldDB" id="A0A918THM0"/>
<protein>
    <recommendedName>
        <fullName evidence="2">DUF6777 domain-containing protein</fullName>
    </recommendedName>
</protein>
<sequence length="457" mass="46663">MRTGYRGVCAVKRERMRVVSLLAVSALLGGTAVSGCSKGTSKVAMKIALEAAGVIAPGAFIPAPDADIKGVKAVPVSGSKGADGTGPLGGIRGRTRCDKAKLVAELTRDRVKGTAWAKVRKIPFEKIAEFVQGLSEGFVLQDTLVRNHNYKGDGKTESYLSVVQAGTALLFDDFRNPAVKCNCGNPLLQPEKNIDRQASTYTGEHWEAFQNSQVTVVAPQPLEEGPLKALPLVDPFQPGTGFDRPMGGDGSNDSPTRPVPTLPPPVPTRSGSPGASDTPSPSGTRSRAPSGSAPPPPPSTGGSATSRPSTGVPSTPSRTAPPPKTGTPSVTHKPQPTPTRPAPTTKQPPGPSTPVAPPRTASAPAPAHTTAAATRPPKTAPPPVEHSLAPPPKTAAPPVERTVAPPPKTAAPPVERTLAPPRTAAPPVERTLAPPPRTAAPPAATAAPPAPGQTAGS</sequence>
<feature type="domain" description="DUF6777" evidence="2">
    <location>
        <begin position="85"/>
        <end position="235"/>
    </location>
</feature>
<evidence type="ECO:0000313" key="3">
    <source>
        <dbReference type="EMBL" id="GHC46425.1"/>
    </source>
</evidence>
<dbReference type="InterPro" id="IPR046704">
    <property type="entry name" value="DUF6777"/>
</dbReference>
<feature type="compositionally biased region" description="Low complexity" evidence="1">
    <location>
        <begin position="300"/>
        <end position="311"/>
    </location>
</feature>
<feature type="compositionally biased region" description="Pro residues" evidence="1">
    <location>
        <begin position="378"/>
        <end position="395"/>
    </location>
</feature>
<feature type="compositionally biased region" description="Polar residues" evidence="1">
    <location>
        <begin position="270"/>
        <end position="283"/>
    </location>
</feature>
<feature type="compositionally biased region" description="Pro residues" evidence="1">
    <location>
        <begin position="257"/>
        <end position="267"/>
    </location>
</feature>
<dbReference type="Pfam" id="PF20568">
    <property type="entry name" value="DUF6777"/>
    <property type="match status" value="1"/>
</dbReference>
<organism evidence="3 4">
    <name type="scientific">Streptomyces cinnamoneus</name>
    <name type="common">Streptoverticillium cinnamoneum</name>
    <dbReference type="NCBI Taxonomy" id="53446"/>
    <lineage>
        <taxon>Bacteria</taxon>
        <taxon>Bacillati</taxon>
        <taxon>Actinomycetota</taxon>
        <taxon>Actinomycetes</taxon>
        <taxon>Kitasatosporales</taxon>
        <taxon>Streptomycetaceae</taxon>
        <taxon>Streptomyces</taxon>
        <taxon>Streptomyces cinnamoneus group</taxon>
    </lineage>
</organism>
<evidence type="ECO:0000256" key="1">
    <source>
        <dbReference type="SAM" id="MobiDB-lite"/>
    </source>
</evidence>
<name>A0A918THM0_STRCJ</name>
<gene>
    <name evidence="3" type="ORF">GCM10010507_22240</name>
</gene>
<reference evidence="3" key="2">
    <citation type="submission" date="2020-09" db="EMBL/GenBank/DDBJ databases">
        <authorList>
            <person name="Sun Q."/>
            <person name="Ohkuma M."/>
        </authorList>
    </citation>
    <scope>NUCLEOTIDE SEQUENCE</scope>
    <source>
        <strain evidence="3">JCM 4633</strain>
    </source>
</reference>
<dbReference type="EMBL" id="BMVB01000006">
    <property type="protein sequence ID" value="GHC46425.1"/>
    <property type="molecule type" value="Genomic_DNA"/>
</dbReference>
<accession>A0A918THM0</accession>
<evidence type="ECO:0000259" key="2">
    <source>
        <dbReference type="Pfam" id="PF20568"/>
    </source>
</evidence>
<feature type="compositionally biased region" description="Low complexity" evidence="1">
    <location>
        <begin position="411"/>
        <end position="427"/>
    </location>
</feature>
<feature type="compositionally biased region" description="Low complexity" evidence="1">
    <location>
        <begin position="358"/>
        <end position="377"/>
    </location>
</feature>
<feature type="compositionally biased region" description="Pro residues" evidence="1">
    <location>
        <begin position="335"/>
        <end position="357"/>
    </location>
</feature>
<feature type="region of interest" description="Disordered" evidence="1">
    <location>
        <begin position="228"/>
        <end position="457"/>
    </location>
</feature>
<evidence type="ECO:0000313" key="4">
    <source>
        <dbReference type="Proteomes" id="UP000646244"/>
    </source>
</evidence>
<proteinExistence type="predicted"/>